<feature type="repeat" description="ANK" evidence="3">
    <location>
        <begin position="120"/>
        <end position="152"/>
    </location>
</feature>
<dbReference type="EMBL" id="BDGG01000002">
    <property type="protein sequence ID" value="GAU94008.1"/>
    <property type="molecule type" value="Genomic_DNA"/>
</dbReference>
<feature type="compositionally biased region" description="Polar residues" evidence="4">
    <location>
        <begin position="623"/>
        <end position="642"/>
    </location>
</feature>
<feature type="compositionally biased region" description="Polar residues" evidence="4">
    <location>
        <begin position="899"/>
        <end position="916"/>
    </location>
</feature>
<feature type="region of interest" description="Disordered" evidence="4">
    <location>
        <begin position="826"/>
        <end position="931"/>
    </location>
</feature>
<feature type="compositionally biased region" description="Polar residues" evidence="4">
    <location>
        <begin position="532"/>
        <end position="543"/>
    </location>
</feature>
<feature type="repeat" description="ANK" evidence="3">
    <location>
        <begin position="228"/>
        <end position="260"/>
    </location>
</feature>
<evidence type="ECO:0000313" key="6">
    <source>
        <dbReference type="Proteomes" id="UP000186922"/>
    </source>
</evidence>
<evidence type="ECO:0000313" key="5">
    <source>
        <dbReference type="EMBL" id="GAU94008.1"/>
    </source>
</evidence>
<dbReference type="STRING" id="947166.A0A1D1V657"/>
<feature type="region of interest" description="Disordered" evidence="4">
    <location>
        <begin position="604"/>
        <end position="729"/>
    </location>
</feature>
<dbReference type="SMART" id="SM00248">
    <property type="entry name" value="ANK"/>
    <property type="match status" value="12"/>
</dbReference>
<comment type="caution">
    <text evidence="5">The sequence shown here is derived from an EMBL/GenBank/DDBJ whole genome shotgun (WGS) entry which is preliminary data.</text>
</comment>
<feature type="compositionally biased region" description="Basic and acidic residues" evidence="4">
    <location>
        <begin position="604"/>
        <end position="616"/>
    </location>
</feature>
<evidence type="ECO:0000256" key="3">
    <source>
        <dbReference type="PROSITE-ProRule" id="PRU00023"/>
    </source>
</evidence>
<keyword evidence="1" id="KW-0677">Repeat</keyword>
<dbReference type="PANTHER" id="PTHR24123">
    <property type="entry name" value="ANKYRIN REPEAT-CONTAINING"/>
    <property type="match status" value="1"/>
</dbReference>
<proteinExistence type="predicted"/>
<dbReference type="InterPro" id="IPR036770">
    <property type="entry name" value="Ankyrin_rpt-contain_sf"/>
</dbReference>
<dbReference type="Gene3D" id="1.25.40.20">
    <property type="entry name" value="Ankyrin repeat-containing domain"/>
    <property type="match status" value="4"/>
</dbReference>
<dbReference type="Proteomes" id="UP000186922">
    <property type="component" value="Unassembled WGS sequence"/>
</dbReference>
<organism evidence="5 6">
    <name type="scientific">Ramazzottius varieornatus</name>
    <name type="common">Water bear</name>
    <name type="synonym">Tardigrade</name>
    <dbReference type="NCBI Taxonomy" id="947166"/>
    <lineage>
        <taxon>Eukaryota</taxon>
        <taxon>Metazoa</taxon>
        <taxon>Ecdysozoa</taxon>
        <taxon>Tardigrada</taxon>
        <taxon>Eutardigrada</taxon>
        <taxon>Parachela</taxon>
        <taxon>Hypsibioidea</taxon>
        <taxon>Ramazzottiidae</taxon>
        <taxon>Ramazzottius</taxon>
    </lineage>
</organism>
<accession>A0A1D1V657</accession>
<name>A0A1D1V657_RAMVA</name>
<feature type="compositionally biased region" description="Low complexity" evidence="4">
    <location>
        <begin position="917"/>
        <end position="931"/>
    </location>
</feature>
<evidence type="ECO:0000256" key="1">
    <source>
        <dbReference type="ARBA" id="ARBA00022737"/>
    </source>
</evidence>
<feature type="compositionally biased region" description="Polar residues" evidence="4">
    <location>
        <begin position="504"/>
        <end position="514"/>
    </location>
</feature>
<dbReference type="OrthoDB" id="10258888at2759"/>
<protein>
    <submittedName>
        <fullName evidence="5">Uncharacterized protein</fullName>
    </submittedName>
</protein>
<dbReference type="PROSITE" id="PS50297">
    <property type="entry name" value="ANK_REP_REGION"/>
    <property type="match status" value="4"/>
</dbReference>
<dbReference type="InterPro" id="IPR051165">
    <property type="entry name" value="Multifunctional_ANK_Repeat"/>
</dbReference>
<feature type="repeat" description="ANK" evidence="3">
    <location>
        <begin position="395"/>
        <end position="427"/>
    </location>
</feature>
<feature type="repeat" description="ANK" evidence="3">
    <location>
        <begin position="87"/>
        <end position="119"/>
    </location>
</feature>
<dbReference type="Pfam" id="PF12796">
    <property type="entry name" value="Ank_2"/>
    <property type="match status" value="4"/>
</dbReference>
<sequence length="960" mass="104413">MASSVPTGNHVSLLMVACQQGSLHQVQEVLANEKPNSSVDPVLIVDRNGRSALHYCAEYSRMDCATAILEAIEVPRKKALLDIADNEGFTALFIATINGNSPMLRLLIDNGAQVSLQDKELHTPVHWAVVCGHYDCLELLLQQEAEASSADIHGAYPLHYAAQITAHPLDTSGAHSSAHVTVSPPFVQKETGPDAPATSICSAARNNSLRFLELLLEYGVEVSPLDADRRQPLLWAASSGASDACLLLVKAGADVTTGDKDGLTALHCAASRGHVDCVKVLVEDCGTDVDVKDRHDCTPLMYSATLGFIDCIRYLGGRGASKDHQDRKGRSAAHLAASKGQTESIMEIEELGGDIWLMNYRGDLPLHEAAQAGYIGVVECMLSKRPDYINAVNHNGRSCLHLAAMQKDFALCQFLVESKANVNLVMQNSKMQYFTALDLAIAKNNVEMIKYLRSHLAIESSQLTNKAALFIQQSFSKRFGEGTRLSSTASDPNGILEEAFETGLRSSPSFQSPLNFARRSSLPPSKAAGDASENSEPGETDGSTYPHLPREVTSSLTEFDHLVTMERHSDYDAIMEASVLGRRNSGSPQNITPIFQIPLHDSEEEKVTATEDRHDAQVPPLKPQNSSTSIAQHEVSGSSRSGATVDGSSRKRSVPKLEIEIVDTNHNAHMNEKTNAAQSARSEGPLTPVFEMGGLAPEPDVPSRSVSRTSLVKYESDSGSDDDMKHPDHRSNFMRKLFSQQNSFLTPKTPEHNKKLTMSRSYNSLHRDDMDLKAPGGDTGWQSARYQKSMSTEDSMHGLDASDFIAGFQHPALLSLFIQDNVVDHPASDSRVDDEEQTGVQPQSVPNERPPSRKHSTSSIPSAKVSPHDKVAIAVQTSARTPRQFKMNGTHDAGVFARRSNTSDSEAQTSARETFGSSWASDSSSIMSSTPRSRYLSVSTGKTFVQNSVFLRQVCDTTQC</sequence>
<dbReference type="SUPFAM" id="SSF48403">
    <property type="entry name" value="Ankyrin repeat"/>
    <property type="match status" value="2"/>
</dbReference>
<dbReference type="AlphaFoldDB" id="A0A1D1V657"/>
<keyword evidence="2 3" id="KW-0040">ANK repeat</keyword>
<dbReference type="PROSITE" id="PS50088">
    <property type="entry name" value="ANK_REPEAT"/>
    <property type="match status" value="5"/>
</dbReference>
<gene>
    <name evidence="5" type="primary">RvY_05856</name>
    <name evidence="5" type="synonym">RvY_05856.2</name>
    <name evidence="5" type="ORF">RvY_05856-2</name>
</gene>
<feature type="compositionally biased region" description="Polar residues" evidence="4">
    <location>
        <begin position="664"/>
        <end position="681"/>
    </location>
</feature>
<evidence type="ECO:0000256" key="4">
    <source>
        <dbReference type="SAM" id="MobiDB-lite"/>
    </source>
</evidence>
<reference evidence="5 6" key="1">
    <citation type="journal article" date="2016" name="Nat. Commun.">
        <title>Extremotolerant tardigrade genome and improved radiotolerance of human cultured cells by tardigrade-unique protein.</title>
        <authorList>
            <person name="Hashimoto T."/>
            <person name="Horikawa D.D."/>
            <person name="Saito Y."/>
            <person name="Kuwahara H."/>
            <person name="Kozuka-Hata H."/>
            <person name="Shin-I T."/>
            <person name="Minakuchi Y."/>
            <person name="Ohishi K."/>
            <person name="Motoyama A."/>
            <person name="Aizu T."/>
            <person name="Enomoto A."/>
            <person name="Kondo K."/>
            <person name="Tanaka S."/>
            <person name="Hara Y."/>
            <person name="Koshikawa S."/>
            <person name="Sagara H."/>
            <person name="Miura T."/>
            <person name="Yokobori S."/>
            <person name="Miyagawa K."/>
            <person name="Suzuki Y."/>
            <person name="Kubo T."/>
            <person name="Oyama M."/>
            <person name="Kohara Y."/>
            <person name="Fujiyama A."/>
            <person name="Arakawa K."/>
            <person name="Katayama T."/>
            <person name="Toyoda A."/>
            <person name="Kunieda T."/>
        </authorList>
    </citation>
    <scope>NUCLEOTIDE SEQUENCE [LARGE SCALE GENOMIC DNA]</scope>
    <source>
        <strain evidence="5 6">YOKOZUNA-1</strain>
    </source>
</reference>
<dbReference type="PANTHER" id="PTHR24123:SF33">
    <property type="entry name" value="PROTEIN HOS4"/>
    <property type="match status" value="1"/>
</dbReference>
<keyword evidence="6" id="KW-1185">Reference proteome</keyword>
<evidence type="ECO:0000256" key="2">
    <source>
        <dbReference type="ARBA" id="ARBA00023043"/>
    </source>
</evidence>
<feature type="repeat" description="ANK" evidence="3">
    <location>
        <begin position="261"/>
        <end position="294"/>
    </location>
</feature>
<feature type="region of interest" description="Disordered" evidence="4">
    <location>
        <begin position="502"/>
        <end position="549"/>
    </location>
</feature>
<dbReference type="InterPro" id="IPR002110">
    <property type="entry name" value="Ankyrin_rpt"/>
</dbReference>